<proteinExistence type="predicted"/>
<comment type="caution">
    <text evidence="1">The sequence shown here is derived from an EMBL/GenBank/DDBJ whole genome shotgun (WGS) entry which is preliminary data.</text>
</comment>
<name>A0AAE1F5Z5_PETCI</name>
<gene>
    <name evidence="1" type="ORF">Pcinc_026696</name>
</gene>
<evidence type="ECO:0000313" key="1">
    <source>
        <dbReference type="EMBL" id="KAK3867882.1"/>
    </source>
</evidence>
<dbReference type="EMBL" id="JAWQEG010003111">
    <property type="protein sequence ID" value="KAK3867882.1"/>
    <property type="molecule type" value="Genomic_DNA"/>
</dbReference>
<dbReference type="AlphaFoldDB" id="A0AAE1F5Z5"/>
<organism evidence="1 2">
    <name type="scientific">Petrolisthes cinctipes</name>
    <name type="common">Flat porcelain crab</name>
    <dbReference type="NCBI Taxonomy" id="88211"/>
    <lineage>
        <taxon>Eukaryota</taxon>
        <taxon>Metazoa</taxon>
        <taxon>Ecdysozoa</taxon>
        <taxon>Arthropoda</taxon>
        <taxon>Crustacea</taxon>
        <taxon>Multicrustacea</taxon>
        <taxon>Malacostraca</taxon>
        <taxon>Eumalacostraca</taxon>
        <taxon>Eucarida</taxon>
        <taxon>Decapoda</taxon>
        <taxon>Pleocyemata</taxon>
        <taxon>Anomura</taxon>
        <taxon>Galatheoidea</taxon>
        <taxon>Porcellanidae</taxon>
        <taxon>Petrolisthes</taxon>
    </lineage>
</organism>
<reference evidence="1" key="1">
    <citation type="submission" date="2023-10" db="EMBL/GenBank/DDBJ databases">
        <title>Genome assemblies of two species of porcelain crab, Petrolisthes cinctipes and Petrolisthes manimaculis (Anomura: Porcellanidae).</title>
        <authorList>
            <person name="Angst P."/>
        </authorList>
    </citation>
    <scope>NUCLEOTIDE SEQUENCE</scope>
    <source>
        <strain evidence="1">PB745_01</strain>
        <tissue evidence="1">Gill</tissue>
    </source>
</reference>
<sequence length="102" mass="11701">MQLKEEIQHPKEEYYFGLENGTCTELAHLICPFQSLPVATCHPHHPSKVQNVGMDRRQAATHPCSMHCLPVFRQTDNLPLLQGMNRFTTIAYKNQASNHLFL</sequence>
<accession>A0AAE1F5Z5</accession>
<protein>
    <submittedName>
        <fullName evidence="1">Uncharacterized protein</fullName>
    </submittedName>
</protein>
<keyword evidence="2" id="KW-1185">Reference proteome</keyword>
<dbReference type="Proteomes" id="UP001286313">
    <property type="component" value="Unassembled WGS sequence"/>
</dbReference>
<evidence type="ECO:0000313" key="2">
    <source>
        <dbReference type="Proteomes" id="UP001286313"/>
    </source>
</evidence>